<accession>A0ABQ8N7C4</accession>
<feature type="region of interest" description="Disordered" evidence="3">
    <location>
        <begin position="1314"/>
        <end position="1385"/>
    </location>
</feature>
<evidence type="ECO:0000256" key="2">
    <source>
        <dbReference type="PROSITE-ProRule" id="PRU00035"/>
    </source>
</evidence>
<feature type="compositionally biased region" description="Low complexity" evidence="3">
    <location>
        <begin position="697"/>
        <end position="722"/>
    </location>
</feature>
<feature type="region of interest" description="Disordered" evidence="3">
    <location>
        <begin position="77"/>
        <end position="106"/>
    </location>
</feature>
<feature type="compositionally biased region" description="Polar residues" evidence="3">
    <location>
        <begin position="767"/>
        <end position="790"/>
    </location>
</feature>
<feature type="compositionally biased region" description="Basic and acidic residues" evidence="3">
    <location>
        <begin position="986"/>
        <end position="997"/>
    </location>
</feature>
<feature type="compositionally biased region" description="Polar residues" evidence="3">
    <location>
        <begin position="476"/>
        <end position="490"/>
    </location>
</feature>
<comment type="caution">
    <text evidence="5">The sequence shown here is derived from an EMBL/GenBank/DDBJ whole genome shotgun (WGS) entry which is preliminary data.</text>
</comment>
<evidence type="ECO:0000313" key="5">
    <source>
        <dbReference type="EMBL" id="KAI6292437.1"/>
    </source>
</evidence>
<feature type="compositionally biased region" description="Low complexity" evidence="3">
    <location>
        <begin position="804"/>
        <end position="820"/>
    </location>
</feature>
<name>A0ABQ8N7C4_PYRGI</name>
<protein>
    <recommendedName>
        <fullName evidence="4">Bromo domain-containing protein</fullName>
    </recommendedName>
</protein>
<dbReference type="Proteomes" id="UP001059893">
    <property type="component" value="Unassembled WGS sequence"/>
</dbReference>
<feature type="compositionally biased region" description="Polar residues" evidence="3">
    <location>
        <begin position="828"/>
        <end position="846"/>
    </location>
</feature>
<feature type="compositionally biased region" description="Polar residues" evidence="3">
    <location>
        <begin position="204"/>
        <end position="217"/>
    </location>
</feature>
<proteinExistence type="predicted"/>
<evidence type="ECO:0000256" key="1">
    <source>
        <dbReference type="ARBA" id="ARBA00023117"/>
    </source>
</evidence>
<feature type="compositionally biased region" description="Polar residues" evidence="3">
    <location>
        <begin position="615"/>
        <end position="628"/>
    </location>
</feature>
<feature type="region of interest" description="Disordered" evidence="3">
    <location>
        <begin position="1244"/>
        <end position="1280"/>
    </location>
</feature>
<dbReference type="PANTHER" id="PTHR15398:SF4">
    <property type="entry name" value="BROMODOMAIN-CONTAINING PROTEIN 8 ISOFORM X1"/>
    <property type="match status" value="1"/>
</dbReference>
<dbReference type="Pfam" id="PF00439">
    <property type="entry name" value="Bromodomain"/>
    <property type="match status" value="1"/>
</dbReference>
<feature type="compositionally biased region" description="Polar residues" evidence="3">
    <location>
        <begin position="1096"/>
        <end position="1123"/>
    </location>
</feature>
<feature type="region of interest" description="Disordered" evidence="3">
    <location>
        <begin position="147"/>
        <end position="1123"/>
    </location>
</feature>
<gene>
    <name evidence="5" type="ORF">MCOR33_009866</name>
</gene>
<feature type="domain" description="Bromo" evidence="4">
    <location>
        <begin position="1148"/>
        <end position="1244"/>
    </location>
</feature>
<feature type="compositionally biased region" description="Acidic residues" evidence="3">
    <location>
        <begin position="1257"/>
        <end position="1267"/>
    </location>
</feature>
<feature type="compositionally biased region" description="Pro residues" evidence="3">
    <location>
        <begin position="436"/>
        <end position="450"/>
    </location>
</feature>
<feature type="compositionally biased region" description="Basic and acidic residues" evidence="3">
    <location>
        <begin position="1035"/>
        <end position="1047"/>
    </location>
</feature>
<feature type="compositionally biased region" description="Low complexity" evidence="3">
    <location>
        <begin position="298"/>
        <end position="309"/>
    </location>
</feature>
<feature type="compositionally biased region" description="Basic and acidic residues" evidence="3">
    <location>
        <begin position="1331"/>
        <end position="1358"/>
    </location>
</feature>
<reference evidence="5" key="1">
    <citation type="submission" date="2021-01" db="EMBL/GenBank/DDBJ databases">
        <title>Deciphering the adaptive evolutionary patterns associated with biogeogrpahic diversity in the finger millet blast pathogen Magnaporthe oryzae in Eastern Africa.</title>
        <authorList>
            <person name="Onyema G."/>
            <person name="Shittu T.A."/>
            <person name="Dodsworth S."/>
            <person name="Devilliers S."/>
            <person name="Muthumeenakshi S."/>
            <person name="Sreenivasaprasad S."/>
        </authorList>
    </citation>
    <scope>NUCLEOTIDE SEQUENCE</scope>
    <source>
        <strain evidence="5">D15/s37</strain>
    </source>
</reference>
<evidence type="ECO:0000259" key="4">
    <source>
        <dbReference type="PROSITE" id="PS50014"/>
    </source>
</evidence>
<feature type="compositionally biased region" description="Basic and acidic residues" evidence="3">
    <location>
        <begin position="665"/>
        <end position="674"/>
    </location>
</feature>
<dbReference type="PROSITE" id="PS50014">
    <property type="entry name" value="BROMODOMAIN_2"/>
    <property type="match status" value="1"/>
</dbReference>
<dbReference type="SUPFAM" id="SSF47370">
    <property type="entry name" value="Bromodomain"/>
    <property type="match status" value="1"/>
</dbReference>
<dbReference type="PANTHER" id="PTHR15398">
    <property type="entry name" value="BROMODOMAIN-CONTAINING PROTEIN 8"/>
    <property type="match status" value="1"/>
</dbReference>
<keyword evidence="6" id="KW-1185">Reference proteome</keyword>
<evidence type="ECO:0000256" key="3">
    <source>
        <dbReference type="SAM" id="MobiDB-lite"/>
    </source>
</evidence>
<feature type="compositionally biased region" description="Pro residues" evidence="3">
    <location>
        <begin position="1006"/>
        <end position="1016"/>
    </location>
</feature>
<dbReference type="EMBL" id="JABSND010000295">
    <property type="protein sequence ID" value="KAI6292437.1"/>
    <property type="molecule type" value="Genomic_DNA"/>
</dbReference>
<organism evidence="5 6">
    <name type="scientific">Pyricularia grisea</name>
    <name type="common">Crabgrass-specific blast fungus</name>
    <name type="synonym">Magnaporthe grisea</name>
    <dbReference type="NCBI Taxonomy" id="148305"/>
    <lineage>
        <taxon>Eukaryota</taxon>
        <taxon>Fungi</taxon>
        <taxon>Dikarya</taxon>
        <taxon>Ascomycota</taxon>
        <taxon>Pezizomycotina</taxon>
        <taxon>Sordariomycetes</taxon>
        <taxon>Sordariomycetidae</taxon>
        <taxon>Magnaporthales</taxon>
        <taxon>Pyriculariaceae</taxon>
        <taxon>Pyricularia</taxon>
    </lineage>
</organism>
<sequence>MSNIAAYTPLESFLLFKALYARGVSAAVFDDISADLINYEFIKDDATYDVTRLSPASLQELFLHLLRDELKLNVDTSDKVSDGSLSPNKRRKLHAPTPRNLQEAAEHLPKVPNVLQRLYKEWRAHRITSILEDEQRFEQISAEIAKAEKEAAPTTKNGAGDAAPQSQPAVPSPTPRTTPAPQVRKDTGQVPNGVPQASALPLSNPKQTLHQLESVTKSRTPTPVPAPSSAVADSEPATPLSRQPSPAAPPKFTPTQAQSPRPGPVTLPSAVPTRLATSTPPTIPGHQVSTPPRVPSPAAALVSTTAATAQPPAVHTSQPSLHVTPVTAHNAKPQPPRPSPAANSQPIAPQPVPAQNHVSLQNNPRAGVAPPSQFGQAALTAGRGHNPPPRPPNGAAASPVLQHPQAVSAPPSRPIVAQQQPGVLQRPEAIGKPKVSQPPPRQATPNPTPGTPLKWEPPYQPQQPSTPLQRPPIQHQHMQPANPVQQQVWTPQALVQAQAQAQAQAKIQSQHQPQVQPQHQPQVQPHAQAQAQAQAQAKIQSQHQPQIQSQHQPQYIQPQGQAYPQYSGQPQHQQQPQHQGQAFAHQPSQGQIQAQGQARTRPGHGQPSPVPPTPYQATPSSANSTKGQQPARAAPQPGSAVQQQKGMLVPPQHVPLAQPHTPASDTRKTIHKETASQIVQRKPGQATMPLSSQPKVPTAAPQAMAPAQPGGPQGLGRRQPPTSNSPVPSYVAPQPFTSQGKQTPGRSPNIQQQPQQLKPQQPHPTQNIPIQQAPSHPTASIQQAAVSNHRPQLVPRPSVPAGPRPSISAASASSFATPQPGVYPSPQPKNQQPSASVSNETLNYLRSTPKTTPTPGFKPTPTLPQTPSVSNDLGYFAPRGSATRWKSAVSTPSTPKPEEATKMSLPPMEPLSPVQASATLPQNQKLSPVVSTSKPTAPAAESPPSKTQAKNSPVPKLDVSTPKARGRVPRGKMQEAPKSPPASAHETPRLEPQDKMQVDAAEPVPARVPEPLPEPVQVPVSEPEPEPEPEAESAIIKKEAETPRMLEETGDTTADESVPSKRQPDTPSSQPTRRVKRKRAESPSDDRADTAVPTPTAKSSDTLPAGAGTSNNSAPVQASKSLQTMTRNHVRWTRDFPKISASALEQITSHRHANMFAHPIRERDAPGYHNIVRGPMDLKSIRAAITHGNRAAKQAVANLPNGDPGTSMVWLRKSEDLVPPRGIINITHLDQALTQMFSNAIMYNQDPNRGPGPSFLEELEEPTDDGADASTTAASGGGAASSVLGYKVDENAVVNDTIAMHLEVEKLLENIREAEKQRAAPPPPPVDDEDDKGHYDTNGDTKADHADVETDRAEREGTDATEGETPSGAIASNTGTTKRRRIARG</sequence>
<dbReference type="InterPro" id="IPR036427">
    <property type="entry name" value="Bromodomain-like_sf"/>
</dbReference>
<evidence type="ECO:0000313" key="6">
    <source>
        <dbReference type="Proteomes" id="UP001059893"/>
    </source>
</evidence>
<feature type="compositionally biased region" description="Low complexity" evidence="3">
    <location>
        <begin position="748"/>
        <end position="766"/>
    </location>
</feature>
<feature type="compositionally biased region" description="Low complexity" evidence="3">
    <location>
        <begin position="227"/>
        <end position="237"/>
    </location>
</feature>
<feature type="compositionally biased region" description="Polar residues" evidence="3">
    <location>
        <begin position="735"/>
        <end position="746"/>
    </location>
</feature>
<keyword evidence="1 2" id="KW-0103">Bromodomain</keyword>
<feature type="compositionally biased region" description="Basic and acidic residues" evidence="3">
    <location>
        <begin position="1080"/>
        <end position="1089"/>
    </location>
</feature>
<dbReference type="Gene3D" id="1.20.920.10">
    <property type="entry name" value="Bromodomain-like"/>
    <property type="match status" value="1"/>
</dbReference>
<feature type="compositionally biased region" description="Polar residues" evidence="3">
    <location>
        <begin position="914"/>
        <end position="935"/>
    </location>
</feature>
<feature type="compositionally biased region" description="Low complexity" evidence="3">
    <location>
        <begin position="492"/>
        <end position="598"/>
    </location>
</feature>
<dbReference type="InterPro" id="IPR001487">
    <property type="entry name" value="Bromodomain"/>
</dbReference>